<feature type="non-terminal residue" evidence="1">
    <location>
        <position position="1"/>
    </location>
</feature>
<sequence length="236" mass="26826">YHFPRTLLRMRGFRIGRIQEPWTNFVPPIRGGVFRTSTTATTTTTTPTQPEEPETESSGSDVDDSVWSSKGSSLGSRTSSYTDLDLEVKLAKATVTEISIDEDALSTDDSPDCVRRTPFVADEPDILVVELEEKKSSPPEEDITKLSRAAYTIGLEQKEIDNDIRDYPSLDADTQRAIVFDYRALHDKIKSEGFYECRYSEYGKDCVRFAVLFSIFIYFLQAKWYLTSACFLGLFW</sequence>
<evidence type="ECO:0000313" key="1">
    <source>
        <dbReference type="EMBL" id="KAK3081011.1"/>
    </source>
</evidence>
<keyword evidence="2" id="KW-1185">Reference proteome</keyword>
<evidence type="ECO:0000313" key="2">
    <source>
        <dbReference type="Proteomes" id="UP001186974"/>
    </source>
</evidence>
<reference evidence="1" key="1">
    <citation type="submission" date="2024-09" db="EMBL/GenBank/DDBJ databases">
        <title>Black Yeasts Isolated from many extreme environments.</title>
        <authorList>
            <person name="Coleine C."/>
            <person name="Stajich J.E."/>
            <person name="Selbmann L."/>
        </authorList>
    </citation>
    <scope>NUCLEOTIDE SEQUENCE</scope>
    <source>
        <strain evidence="1">CCFEE 5737</strain>
    </source>
</reference>
<proteinExistence type="predicted"/>
<dbReference type="Proteomes" id="UP001186974">
    <property type="component" value="Unassembled WGS sequence"/>
</dbReference>
<dbReference type="EMBL" id="JAWDJW010000314">
    <property type="protein sequence ID" value="KAK3081011.1"/>
    <property type="molecule type" value="Genomic_DNA"/>
</dbReference>
<gene>
    <name evidence="1" type="ORF">LTS18_011029</name>
</gene>
<organism evidence="1 2">
    <name type="scientific">Coniosporium uncinatum</name>
    <dbReference type="NCBI Taxonomy" id="93489"/>
    <lineage>
        <taxon>Eukaryota</taxon>
        <taxon>Fungi</taxon>
        <taxon>Dikarya</taxon>
        <taxon>Ascomycota</taxon>
        <taxon>Pezizomycotina</taxon>
        <taxon>Dothideomycetes</taxon>
        <taxon>Dothideomycetes incertae sedis</taxon>
        <taxon>Coniosporium</taxon>
    </lineage>
</organism>
<feature type="non-terminal residue" evidence="1">
    <location>
        <position position="236"/>
    </location>
</feature>
<accession>A0ACC3DWP6</accession>
<protein>
    <submittedName>
        <fullName evidence="1">Uncharacterized protein</fullName>
    </submittedName>
</protein>
<comment type="caution">
    <text evidence="1">The sequence shown here is derived from an EMBL/GenBank/DDBJ whole genome shotgun (WGS) entry which is preliminary data.</text>
</comment>
<name>A0ACC3DWP6_9PEZI</name>